<proteinExistence type="inferred from homology"/>
<dbReference type="PANTHER" id="PTHR14097">
    <property type="entry name" value="OXIDOREDUCTASE HTATIP2"/>
    <property type="match status" value="1"/>
</dbReference>
<keyword evidence="10" id="KW-1185">Reference proteome</keyword>
<keyword evidence="5" id="KW-0496">Mitochondrion</keyword>
<evidence type="ECO:0000256" key="1">
    <source>
        <dbReference type="ARBA" id="ARBA00004450"/>
    </source>
</evidence>
<reference evidence="9 10" key="1">
    <citation type="submission" date="2020-12" db="EMBL/GenBank/DDBJ databases">
        <title>Effect of drift, selection, and recombination on the evolution of hybrid genomes in Candida yeast pathogens.</title>
        <authorList>
            <person name="Mixao V."/>
            <person name="Ksiezopolska E."/>
            <person name="Saus E."/>
            <person name="Boekhout T."/>
            <person name="Gacser A."/>
            <person name="Gabaldon T."/>
        </authorList>
    </citation>
    <scope>NUCLEOTIDE SEQUENCE [LARGE SCALE GENOMIC DNA]</scope>
    <source>
        <strain evidence="9 10">BP57</strain>
    </source>
</reference>
<dbReference type="Proteomes" id="UP000669133">
    <property type="component" value="Unassembled WGS sequence"/>
</dbReference>
<comment type="subcellular location">
    <subcellularLocation>
        <location evidence="1">Mitochondrion outer membrane</location>
        <topology evidence="1">Peripheral membrane protein</topology>
    </subcellularLocation>
</comment>
<keyword evidence="4" id="KW-0809">Transit peptide</keyword>
<dbReference type="OrthoDB" id="430436at2759"/>
<feature type="chain" id="PRO_5034163154" evidence="7">
    <location>
        <begin position="20"/>
        <end position="229"/>
    </location>
</feature>
<dbReference type="GO" id="GO:0005741">
    <property type="term" value="C:mitochondrial outer membrane"/>
    <property type="evidence" value="ECO:0007669"/>
    <property type="project" value="UniProtKB-SubCell"/>
</dbReference>
<dbReference type="Gene3D" id="3.40.50.720">
    <property type="entry name" value="NAD(P)-binding Rossmann-like Domain"/>
    <property type="match status" value="1"/>
</dbReference>
<keyword evidence="7" id="KW-0732">Signal</keyword>
<keyword evidence="6" id="KW-0472">Membrane</keyword>
<dbReference type="InterPro" id="IPR036291">
    <property type="entry name" value="NAD(P)-bd_dom_sf"/>
</dbReference>
<protein>
    <submittedName>
        <fullName evidence="9">FMP52</fullName>
    </submittedName>
</protein>
<evidence type="ECO:0000259" key="8">
    <source>
        <dbReference type="Pfam" id="PF13460"/>
    </source>
</evidence>
<dbReference type="InterPro" id="IPR016040">
    <property type="entry name" value="NAD(P)-bd_dom"/>
</dbReference>
<dbReference type="SUPFAM" id="SSF51735">
    <property type="entry name" value="NAD(P)-binding Rossmann-fold domains"/>
    <property type="match status" value="1"/>
</dbReference>
<dbReference type="Pfam" id="PF13460">
    <property type="entry name" value="NAD_binding_10"/>
    <property type="match status" value="1"/>
</dbReference>
<feature type="domain" description="NAD(P)-binding" evidence="8">
    <location>
        <begin position="7"/>
        <end position="165"/>
    </location>
</feature>
<dbReference type="FunFam" id="3.40.50.720:FF:000366">
    <property type="entry name" value="Protein FMP52, mitochondrial"/>
    <property type="match status" value="1"/>
</dbReference>
<evidence type="ECO:0000256" key="7">
    <source>
        <dbReference type="SAM" id="SignalP"/>
    </source>
</evidence>
<dbReference type="AlphaFoldDB" id="A0A8H8DBJ2"/>
<dbReference type="RefSeq" id="XP_067548418.1">
    <property type="nucleotide sequence ID" value="XM_067691994.1"/>
</dbReference>
<evidence type="ECO:0000256" key="3">
    <source>
        <dbReference type="ARBA" id="ARBA00022787"/>
    </source>
</evidence>
<evidence type="ECO:0000313" key="10">
    <source>
        <dbReference type="Proteomes" id="UP000669133"/>
    </source>
</evidence>
<evidence type="ECO:0000313" key="9">
    <source>
        <dbReference type="EMBL" id="KAG5419302.1"/>
    </source>
</evidence>
<feature type="signal peptide" evidence="7">
    <location>
        <begin position="1"/>
        <end position="19"/>
    </location>
</feature>
<dbReference type="EMBL" id="JAEOAQ010000003">
    <property type="protein sequence ID" value="KAG5419302.1"/>
    <property type="molecule type" value="Genomic_DNA"/>
</dbReference>
<dbReference type="PANTHER" id="PTHR14097:SF7">
    <property type="entry name" value="OXIDOREDUCTASE HTATIP2"/>
    <property type="match status" value="1"/>
</dbReference>
<accession>A0A8H8DBJ2</accession>
<comment type="similarity">
    <text evidence="2">Belongs to the FMP52 family.</text>
</comment>
<sequence length="229" mass="24647">MSLFVLGSTGLVGGFVVQAALKSKDWTKITTLTRRQPQFASDEAESRLNPIIEADTAKWTDIIKEVKPVPYAYISSFGTTRAAAGSAENFKTIDYGINYNAAKSAKESGVKTLVLVSAIGANANSPFLYLQTKGKLEDDIIALDFDHTIILRPGQLLGDRKNGKRNELPQKAADFLLNVPGIAWLMKAVNASDVGKIAVHFAEQAQKGELKEKVKIVGGGELLSLAGKL</sequence>
<gene>
    <name evidence="9" type="ORF">I9W82_003069</name>
</gene>
<evidence type="ECO:0000256" key="4">
    <source>
        <dbReference type="ARBA" id="ARBA00022946"/>
    </source>
</evidence>
<keyword evidence="3" id="KW-1000">Mitochondrion outer membrane</keyword>
<dbReference type="GO" id="GO:0051170">
    <property type="term" value="P:import into nucleus"/>
    <property type="evidence" value="ECO:0007669"/>
    <property type="project" value="TreeGrafter"/>
</dbReference>
<evidence type="ECO:0000256" key="6">
    <source>
        <dbReference type="ARBA" id="ARBA00023136"/>
    </source>
</evidence>
<evidence type="ECO:0000256" key="5">
    <source>
        <dbReference type="ARBA" id="ARBA00023128"/>
    </source>
</evidence>
<evidence type="ECO:0000256" key="2">
    <source>
        <dbReference type="ARBA" id="ARBA00006617"/>
    </source>
</evidence>
<dbReference type="GeneID" id="93651698"/>
<comment type="caution">
    <text evidence="9">The sequence shown here is derived from an EMBL/GenBank/DDBJ whole genome shotgun (WGS) entry which is preliminary data.</text>
</comment>
<name>A0A8H8DBJ2_9ASCO</name>
<organism evidence="9 10">
    <name type="scientific">Candida metapsilosis</name>
    <dbReference type="NCBI Taxonomy" id="273372"/>
    <lineage>
        <taxon>Eukaryota</taxon>
        <taxon>Fungi</taxon>
        <taxon>Dikarya</taxon>
        <taxon>Ascomycota</taxon>
        <taxon>Saccharomycotina</taxon>
        <taxon>Pichiomycetes</taxon>
        <taxon>Debaryomycetaceae</taxon>
        <taxon>Candida/Lodderomyces clade</taxon>
        <taxon>Candida</taxon>
    </lineage>
</organism>